<dbReference type="InterPro" id="IPR044264">
    <property type="entry name" value="HemG"/>
</dbReference>
<keyword evidence="1 7" id="KW-0285">Flavoprotein</keyword>
<comment type="pathway">
    <text evidence="7">Porphyrin-containing compound metabolism; protoporphyrin-IX biosynthesis; protoporphyrin-IX from protoporphyrinogen-IX: step 1/1.</text>
</comment>
<dbReference type="GO" id="GO:0004729">
    <property type="term" value="F:oxygen-dependent protoporphyrinogen oxidase activity"/>
    <property type="evidence" value="ECO:0007669"/>
    <property type="project" value="InterPro"/>
</dbReference>
<evidence type="ECO:0000256" key="2">
    <source>
        <dbReference type="ARBA" id="ARBA00022643"/>
    </source>
</evidence>
<dbReference type="Proteomes" id="UP000319138">
    <property type="component" value="Unassembled WGS sequence"/>
</dbReference>
<name>A0A556RND7_9GAMM</name>
<comment type="function">
    <text evidence="7">Catalyzes the 6-electron oxidation of protoporphyrinogen IX to form protoporphyrin IX; under anaerobic conditions uses menaquinone as an electron acceptor, under aerobic conditions uses ubiquinone as an electron acceptor.</text>
</comment>
<keyword evidence="2 7" id="KW-0288">FMN</keyword>
<feature type="domain" description="Flavodoxin" evidence="8">
    <location>
        <begin position="8"/>
        <end position="155"/>
    </location>
</feature>
<dbReference type="SUPFAM" id="SSF52218">
    <property type="entry name" value="Flavoproteins"/>
    <property type="match status" value="1"/>
</dbReference>
<dbReference type="NCBIfam" id="NF008316">
    <property type="entry name" value="PRK11104.1"/>
    <property type="match status" value="1"/>
</dbReference>
<evidence type="ECO:0000313" key="10">
    <source>
        <dbReference type="Proteomes" id="UP000319138"/>
    </source>
</evidence>
<dbReference type="UniPathway" id="UPA00251">
    <property type="reaction ID" value="UER00324"/>
</dbReference>
<comment type="subcellular location">
    <subcellularLocation>
        <location evidence="7">Cell membrane</location>
        <topology evidence="7">Peripheral membrane protein</topology>
    </subcellularLocation>
</comment>
<sequence length="183" mass="21402">MNSVIRVLLLYTTHEKQTFKIMQRIKTHFTSKYNCDLIELLPESKIDLDKYQAVLIGCSIRYGFYSKTMKKFIDANYAQLNALKSGFFGVNVVARKSNKNTPETNLYTRKFLAKIAWQPTIKAVFAGALYYPKYNWFDRNMIRFIMWLGKGDTDVTKEVIEYTNWAKVDEFAEQFVALIDPQS</sequence>
<dbReference type="GO" id="GO:0006782">
    <property type="term" value="P:protoporphyrinogen IX biosynthetic process"/>
    <property type="evidence" value="ECO:0007669"/>
    <property type="project" value="UniProtKB-UniRule"/>
</dbReference>
<keyword evidence="4 7" id="KW-0560">Oxidoreductase</keyword>
<evidence type="ECO:0000256" key="1">
    <source>
        <dbReference type="ARBA" id="ARBA00022630"/>
    </source>
</evidence>
<evidence type="ECO:0000256" key="7">
    <source>
        <dbReference type="HAMAP-Rule" id="MF_00853"/>
    </source>
</evidence>
<evidence type="ECO:0000256" key="3">
    <source>
        <dbReference type="ARBA" id="ARBA00022741"/>
    </source>
</evidence>
<dbReference type="PANTHER" id="PTHR38030">
    <property type="entry name" value="PROTOPORPHYRINOGEN IX DEHYDROGENASE [MENAQUINONE]"/>
    <property type="match status" value="1"/>
</dbReference>
<evidence type="ECO:0000256" key="5">
    <source>
        <dbReference type="ARBA" id="ARBA00023136"/>
    </source>
</evidence>
<comment type="catalytic activity">
    <reaction evidence="7">
        <text>protoporphyrinogen IX + 3 a quinone = protoporphyrin IX + 3 a quinol</text>
        <dbReference type="Rhea" id="RHEA:65032"/>
        <dbReference type="ChEBI" id="CHEBI:24646"/>
        <dbReference type="ChEBI" id="CHEBI:57306"/>
        <dbReference type="ChEBI" id="CHEBI:57307"/>
        <dbReference type="ChEBI" id="CHEBI:132124"/>
        <dbReference type="EC" id="1.3.5.3"/>
    </reaction>
</comment>
<dbReference type="GO" id="GO:0005886">
    <property type="term" value="C:plasma membrane"/>
    <property type="evidence" value="ECO:0007669"/>
    <property type="project" value="UniProtKB-SubCell"/>
</dbReference>
<dbReference type="Gene3D" id="3.40.50.360">
    <property type="match status" value="1"/>
</dbReference>
<comment type="caution">
    <text evidence="9">The sequence shown here is derived from an EMBL/GenBank/DDBJ whole genome shotgun (WGS) entry which is preliminary data.</text>
</comment>
<dbReference type="RefSeq" id="WP_144188932.1">
    <property type="nucleotide sequence ID" value="NZ_VMHL01000002.1"/>
</dbReference>
<comment type="cofactor">
    <cofactor evidence="7">
        <name>FMN</name>
        <dbReference type="ChEBI" id="CHEBI:58210"/>
    </cofactor>
    <text evidence="7">Binds 1 FMN non-covalently per subunit.</text>
</comment>
<dbReference type="EC" id="1.3.5.3" evidence="7"/>
<evidence type="ECO:0000313" key="9">
    <source>
        <dbReference type="EMBL" id="TSJ90420.1"/>
    </source>
</evidence>
<dbReference type="GO" id="GO:0010181">
    <property type="term" value="F:FMN binding"/>
    <property type="evidence" value="ECO:0007669"/>
    <property type="project" value="UniProtKB-UniRule"/>
</dbReference>
<proteinExistence type="inferred from homology"/>
<keyword evidence="6 7" id="KW-0627">Porphyrin biosynthesis</keyword>
<accession>A0A556RND7</accession>
<dbReference type="EMBL" id="VMHL01000002">
    <property type="protein sequence ID" value="TSJ90420.1"/>
    <property type="molecule type" value="Genomic_DNA"/>
</dbReference>
<dbReference type="PANTHER" id="PTHR38030:SF2">
    <property type="entry name" value="PROTOPORPHYRINOGEN IX DEHYDROGENASE [QUINONE]"/>
    <property type="match status" value="1"/>
</dbReference>
<comment type="catalytic activity">
    <reaction evidence="7">
        <text>protoporphyrinogen IX + 3 a menaquinone = protoporphyrin IX + 3 a menaquinol</text>
        <dbReference type="Rhea" id="RHEA:27409"/>
        <dbReference type="Rhea" id="RHEA-COMP:9537"/>
        <dbReference type="Rhea" id="RHEA-COMP:9539"/>
        <dbReference type="ChEBI" id="CHEBI:16374"/>
        <dbReference type="ChEBI" id="CHEBI:18151"/>
        <dbReference type="ChEBI" id="CHEBI:57306"/>
        <dbReference type="ChEBI" id="CHEBI:57307"/>
        <dbReference type="EC" id="1.3.5.3"/>
    </reaction>
</comment>
<dbReference type="InterPro" id="IPR026816">
    <property type="entry name" value="Flavodoxin_dom"/>
</dbReference>
<dbReference type="InterPro" id="IPR029039">
    <property type="entry name" value="Flavoprotein-like_sf"/>
</dbReference>
<keyword evidence="3 7" id="KW-0547">Nucleotide-binding</keyword>
<evidence type="ECO:0000256" key="6">
    <source>
        <dbReference type="ARBA" id="ARBA00023244"/>
    </source>
</evidence>
<reference evidence="9 10" key="1">
    <citation type="submission" date="2019-07" db="EMBL/GenBank/DDBJ databases">
        <title>Gilliamella genomes.</title>
        <authorList>
            <person name="Zheng H."/>
        </authorList>
    </citation>
    <scope>NUCLEOTIDE SEQUENCE [LARGE SCALE GENOMIC DNA]</scope>
    <source>
        <strain evidence="9 10">W8131</strain>
    </source>
</reference>
<evidence type="ECO:0000256" key="4">
    <source>
        <dbReference type="ARBA" id="ARBA00023002"/>
    </source>
</evidence>
<dbReference type="AlphaFoldDB" id="A0A556RND7"/>
<gene>
    <name evidence="7 9" type="primary">hemG</name>
    <name evidence="9" type="ORF">FPQ14_04965</name>
</gene>
<dbReference type="GO" id="GO:0070819">
    <property type="term" value="F:menaquinone-dependent protoporphyrinogen oxidase activity"/>
    <property type="evidence" value="ECO:0007669"/>
    <property type="project" value="UniProtKB-UniRule"/>
</dbReference>
<keyword evidence="7" id="KW-1003">Cell membrane</keyword>
<organism evidence="9 10">
    <name type="scientific">Gilliamella apicola</name>
    <dbReference type="NCBI Taxonomy" id="1196095"/>
    <lineage>
        <taxon>Bacteria</taxon>
        <taxon>Pseudomonadati</taxon>
        <taxon>Pseudomonadota</taxon>
        <taxon>Gammaproteobacteria</taxon>
        <taxon>Orbales</taxon>
        <taxon>Orbaceae</taxon>
        <taxon>Gilliamella</taxon>
    </lineage>
</organism>
<comment type="similarity">
    <text evidence="7">Belongs to the HemG family.</text>
</comment>
<comment type="catalytic activity">
    <reaction evidence="7">
        <text>protoporphyrinogen IX + 3 a ubiquinone = protoporphyrin IX + 3 a ubiquinol</text>
        <dbReference type="Rhea" id="RHEA:63936"/>
        <dbReference type="Rhea" id="RHEA-COMP:9565"/>
        <dbReference type="Rhea" id="RHEA-COMP:9566"/>
        <dbReference type="ChEBI" id="CHEBI:16389"/>
        <dbReference type="ChEBI" id="CHEBI:17976"/>
        <dbReference type="ChEBI" id="CHEBI:57306"/>
        <dbReference type="ChEBI" id="CHEBI:57307"/>
    </reaction>
</comment>
<keyword evidence="5" id="KW-0472">Membrane</keyword>
<dbReference type="InterPro" id="IPR052200">
    <property type="entry name" value="Protoporphyrinogen_IX_DH"/>
</dbReference>
<protein>
    <recommendedName>
        <fullName evidence="7">Protoporphyrinogen IX dehydrogenase [quinone]</fullName>
        <ecNumber evidence="7">1.3.5.3</ecNumber>
    </recommendedName>
    <alternativeName>
        <fullName evidence="7">Protoporphyrinogen IX dehydrogenase [menaquinone]</fullName>
    </alternativeName>
    <alternativeName>
        <fullName evidence="7">Protoporphyrinogen IX dehydrogenase [ubiquinone]</fullName>
    </alternativeName>
    <alternativeName>
        <fullName evidence="7">Protoporphyrinogen oxidase</fullName>
        <shortName evidence="7">PPO</shortName>
    </alternativeName>
</protein>
<dbReference type="HAMAP" id="MF_00853">
    <property type="entry name" value="HemG"/>
    <property type="match status" value="1"/>
</dbReference>
<evidence type="ECO:0000259" key="8">
    <source>
        <dbReference type="Pfam" id="PF12724"/>
    </source>
</evidence>
<dbReference type="Pfam" id="PF12724">
    <property type="entry name" value="Flavodoxin_5"/>
    <property type="match status" value="1"/>
</dbReference>